<dbReference type="InterPro" id="IPR029063">
    <property type="entry name" value="SAM-dependent_MTases_sf"/>
</dbReference>
<dbReference type="EMBL" id="NGJU01000006">
    <property type="protein sequence ID" value="RST96705.1"/>
    <property type="molecule type" value="Genomic_DNA"/>
</dbReference>
<dbReference type="GeneID" id="98567836"/>
<dbReference type="AlphaFoldDB" id="A0A429ZSQ2"/>
<dbReference type="InterPro" id="IPR048375">
    <property type="entry name" value="YtxK-like_N"/>
</dbReference>
<name>A0A429ZSQ2_9ENTE</name>
<evidence type="ECO:0000313" key="4">
    <source>
        <dbReference type="Proteomes" id="UP000287239"/>
    </source>
</evidence>
<dbReference type="Gene3D" id="3.40.50.150">
    <property type="entry name" value="Vaccinia Virus protein VP39"/>
    <property type="match status" value="1"/>
</dbReference>
<dbReference type="Pfam" id="PF21106">
    <property type="entry name" value="YtxK_like"/>
    <property type="match status" value="1"/>
</dbReference>
<dbReference type="GO" id="GO:0003677">
    <property type="term" value="F:DNA binding"/>
    <property type="evidence" value="ECO:0007669"/>
    <property type="project" value="InterPro"/>
</dbReference>
<organism evidence="3 4">
    <name type="scientific">Vagococcus salmoninarum</name>
    <dbReference type="NCBI Taxonomy" id="2739"/>
    <lineage>
        <taxon>Bacteria</taxon>
        <taxon>Bacillati</taxon>
        <taxon>Bacillota</taxon>
        <taxon>Bacilli</taxon>
        <taxon>Lactobacillales</taxon>
        <taxon>Enterococcaceae</taxon>
        <taxon>Vagococcus</taxon>
    </lineage>
</organism>
<dbReference type="OrthoDB" id="9788159at2"/>
<feature type="domain" description="DNA methylase adenine-specific" evidence="1">
    <location>
        <begin position="102"/>
        <end position="318"/>
    </location>
</feature>
<evidence type="ECO:0000259" key="2">
    <source>
        <dbReference type="Pfam" id="PF21106"/>
    </source>
</evidence>
<dbReference type="InterPro" id="IPR003356">
    <property type="entry name" value="DNA_methylase_A-5"/>
</dbReference>
<dbReference type="GO" id="GO:0008170">
    <property type="term" value="F:N-methyltransferase activity"/>
    <property type="evidence" value="ECO:0007669"/>
    <property type="project" value="InterPro"/>
</dbReference>
<comment type="caution">
    <text evidence="3">The sequence shown here is derived from an EMBL/GenBank/DDBJ whole genome shotgun (WGS) entry which is preliminary data.</text>
</comment>
<gene>
    <name evidence="3" type="ORF">CBF35_05590</name>
</gene>
<reference evidence="3 4" key="1">
    <citation type="submission" date="2017-05" db="EMBL/GenBank/DDBJ databases">
        <title>Vagococcus spp. assemblies.</title>
        <authorList>
            <person name="Gulvik C.A."/>
        </authorList>
    </citation>
    <scope>NUCLEOTIDE SEQUENCE [LARGE SCALE GENOMIC DNA]</scope>
    <source>
        <strain evidence="3 4">NCFB 2777</strain>
    </source>
</reference>
<dbReference type="PIRSF" id="PIRSF026567">
    <property type="entry name" value="Adenine_mtase_bact_prd"/>
    <property type="match status" value="1"/>
</dbReference>
<evidence type="ECO:0000313" key="3">
    <source>
        <dbReference type="EMBL" id="RST96705.1"/>
    </source>
</evidence>
<sequence>MPQNKIETGFQLLKEALDLLQTSLDSSFIDSYIENGENMIDNYQVRVIDGEPKLDTKASIEANYQAFQKLELTADEIRNVSQLLLLQGTLAEGLQPNHQLTPDALGFLFTYLVEELRDKEQQTLSISDLTVGMGNLLLTVMLSLQKANIQGTGFGVDVDDSLLTVAAVNAQWTGAPIQLFHQDSLQHLLLDPVDITISDLPIGFYPNDEQASKFVTGKTGEHTYAHHLLMEQSMVYVKEGGFGIFLVPSDFLETEQAPELKKWLQEKVYLQGILQLPVSLFRAKHSQKSIIIVQNHGGKSHQAKEVLLTELPSLKEVQQLQQFFKEFSQWKLKNLN</sequence>
<dbReference type="Proteomes" id="UP000287239">
    <property type="component" value="Unassembled WGS sequence"/>
</dbReference>
<keyword evidence="3" id="KW-0808">Transferase</keyword>
<dbReference type="RefSeq" id="WP_126778983.1">
    <property type="nucleotide sequence ID" value="NZ_CAUQJP010000020.1"/>
</dbReference>
<keyword evidence="4" id="KW-1185">Reference proteome</keyword>
<proteinExistence type="predicted"/>
<keyword evidence="3" id="KW-0489">Methyltransferase</keyword>
<feature type="domain" description="YtxK-like N-terminal helical" evidence="2">
    <location>
        <begin position="10"/>
        <end position="88"/>
    </location>
</feature>
<dbReference type="SUPFAM" id="SSF53335">
    <property type="entry name" value="S-adenosyl-L-methionine-dependent methyltransferases"/>
    <property type="match status" value="1"/>
</dbReference>
<dbReference type="GO" id="GO:0032259">
    <property type="term" value="P:methylation"/>
    <property type="evidence" value="ECO:0007669"/>
    <property type="project" value="UniProtKB-KW"/>
</dbReference>
<evidence type="ECO:0000259" key="1">
    <source>
        <dbReference type="Pfam" id="PF02384"/>
    </source>
</evidence>
<dbReference type="Gene3D" id="1.10.150.470">
    <property type="match status" value="1"/>
</dbReference>
<accession>A0A429ZSQ2</accession>
<dbReference type="InterPro" id="IPR016843">
    <property type="entry name" value="S-AdoMet-dep_Ade-MeTrfase_prd"/>
</dbReference>
<dbReference type="PANTHER" id="PTHR41313:SF1">
    <property type="entry name" value="DNA METHYLASE ADENINE-SPECIFIC DOMAIN-CONTAINING PROTEIN"/>
    <property type="match status" value="1"/>
</dbReference>
<dbReference type="Pfam" id="PF02384">
    <property type="entry name" value="N6_Mtase"/>
    <property type="match status" value="1"/>
</dbReference>
<dbReference type="PANTHER" id="PTHR41313">
    <property type="entry name" value="ADENINE-SPECIFIC METHYLTRANSFERASE"/>
    <property type="match status" value="1"/>
</dbReference>
<protein>
    <submittedName>
        <fullName evidence="3">SAM-dependent methyltransferase</fullName>
    </submittedName>
</protein>
<dbReference type="InterPro" id="IPR052933">
    <property type="entry name" value="DNA_Protect_Modify"/>
</dbReference>